<dbReference type="OrthoDB" id="3248197at2759"/>
<reference evidence="2" key="1">
    <citation type="journal article" date="2019" name="Environ. Microbiol.">
        <title>Fungal ecological strategies reflected in gene transcription - a case study of two litter decomposers.</title>
        <authorList>
            <person name="Barbi F."/>
            <person name="Kohler A."/>
            <person name="Barry K."/>
            <person name="Baskaran P."/>
            <person name="Daum C."/>
            <person name="Fauchery L."/>
            <person name="Ihrmark K."/>
            <person name="Kuo A."/>
            <person name="LaButti K."/>
            <person name="Lipzen A."/>
            <person name="Morin E."/>
            <person name="Grigoriev I.V."/>
            <person name="Henrissat B."/>
            <person name="Lindahl B."/>
            <person name="Martin F."/>
        </authorList>
    </citation>
    <scope>NUCLEOTIDE SEQUENCE</scope>
    <source>
        <strain evidence="2">JB14</strain>
    </source>
</reference>
<gene>
    <name evidence="2" type="ORF">BT96DRAFT_861800</name>
</gene>
<protein>
    <recommendedName>
        <fullName evidence="4">F-box domain-containing protein</fullName>
    </recommendedName>
</protein>
<sequence length="372" mass="42497">MASLDEDFYKRSVGQHVWHEKPLSTRLDMCAKCGDSFQFNLQQLKYDETIHRVRSGYSLDEPEQAVYSKLLDEAQRDLDRCQPELRRLQSLLRELESQQDLLRAYVAGVRSIMAPIHKLPLELLGEIFKYTCCGDIGVNCIISRAEKQLPTLAVSGVCIRWYNLVTSMPALWSSFGSKSLDSPSTLSLFKVFLERSRLHPIDFQIDDFHPQSPDDDLFWSLIAIENSSRWRHVQIAAQESDMVDDFLLPLVDGKQHLSALVSLNLRSEFGDEASFPVDCPILQSLTLTGAPLDLEYPRPTVTSLNLERLFPIEIYRVILHCPNIQVLEVKCVLEGEAPPHICCSTLKFTMEYGELLSQWSTAFFRLCDFSKT</sequence>
<dbReference type="AlphaFoldDB" id="A0A6A4HCV8"/>
<proteinExistence type="predicted"/>
<feature type="coiled-coil region" evidence="1">
    <location>
        <begin position="78"/>
        <end position="105"/>
    </location>
</feature>
<dbReference type="Gene3D" id="1.20.1280.50">
    <property type="match status" value="1"/>
</dbReference>
<evidence type="ECO:0000256" key="1">
    <source>
        <dbReference type="SAM" id="Coils"/>
    </source>
</evidence>
<keyword evidence="3" id="KW-1185">Reference proteome</keyword>
<evidence type="ECO:0008006" key="4">
    <source>
        <dbReference type="Google" id="ProtNLM"/>
    </source>
</evidence>
<name>A0A6A4HCV8_9AGAR</name>
<organism evidence="2 3">
    <name type="scientific">Gymnopus androsaceus JB14</name>
    <dbReference type="NCBI Taxonomy" id="1447944"/>
    <lineage>
        <taxon>Eukaryota</taxon>
        <taxon>Fungi</taxon>
        <taxon>Dikarya</taxon>
        <taxon>Basidiomycota</taxon>
        <taxon>Agaricomycotina</taxon>
        <taxon>Agaricomycetes</taxon>
        <taxon>Agaricomycetidae</taxon>
        <taxon>Agaricales</taxon>
        <taxon>Marasmiineae</taxon>
        <taxon>Omphalotaceae</taxon>
        <taxon>Gymnopus</taxon>
    </lineage>
</organism>
<keyword evidence="1" id="KW-0175">Coiled coil</keyword>
<dbReference type="EMBL" id="ML769529">
    <property type="protein sequence ID" value="KAE9395553.1"/>
    <property type="molecule type" value="Genomic_DNA"/>
</dbReference>
<accession>A0A6A4HCV8</accession>
<evidence type="ECO:0000313" key="2">
    <source>
        <dbReference type="EMBL" id="KAE9395553.1"/>
    </source>
</evidence>
<evidence type="ECO:0000313" key="3">
    <source>
        <dbReference type="Proteomes" id="UP000799118"/>
    </source>
</evidence>
<dbReference type="Proteomes" id="UP000799118">
    <property type="component" value="Unassembled WGS sequence"/>
</dbReference>